<dbReference type="VEuPathDB" id="FungiDB:FOXG_22627"/>
<dbReference type="RefSeq" id="XP_018257726.1">
    <property type="nucleotide sequence ID" value="XM_018403032.1"/>
</dbReference>
<dbReference type="AlphaFoldDB" id="A0A0J9WB17"/>
<protein>
    <submittedName>
        <fullName evidence="2">Uncharacterized protein</fullName>
    </submittedName>
</protein>
<gene>
    <name evidence="2" type="ORF">FOXG_22627</name>
</gene>
<reference evidence="2" key="1">
    <citation type="submission" date="2007-04" db="EMBL/GenBank/DDBJ databases">
        <authorList>
            <consortium name="The Broad Institute Genome Sequencing Platform"/>
            <person name="Birren B."/>
            <person name="Lander E."/>
            <person name="Galagan J."/>
            <person name="Nusbaum C."/>
            <person name="Devon K."/>
            <person name="Ma L.-J."/>
            <person name="Jaffe D."/>
            <person name="Butler J."/>
            <person name="Alvarez P."/>
            <person name="Gnerre S."/>
            <person name="Grabherr M."/>
            <person name="Kleber M."/>
            <person name="Mauceli E."/>
            <person name="Brockman W."/>
            <person name="MacCallum I.A."/>
            <person name="Young S."/>
            <person name="LaButti K."/>
            <person name="DeCaprio D."/>
            <person name="Crawford M."/>
            <person name="Koehrsen M."/>
            <person name="Engels R."/>
            <person name="Montgomery P."/>
            <person name="Pearson M."/>
            <person name="Howarth C."/>
            <person name="Larson L."/>
            <person name="White J."/>
            <person name="O'Leary S."/>
            <person name="Kodira C."/>
            <person name="Zeng Q."/>
            <person name="Yandava C."/>
            <person name="Alvarado L."/>
            <person name="Kistler C."/>
            <person name="Shim W.-B."/>
            <person name="Kang S."/>
            <person name="Woloshuk C."/>
        </authorList>
    </citation>
    <scope>NUCLEOTIDE SEQUENCE</scope>
    <source>
        <strain evidence="2">4287</strain>
    </source>
</reference>
<reference evidence="2" key="2">
    <citation type="journal article" date="2010" name="Nature">
        <title>Comparative genomics reveals mobile pathogenicity chromosomes in Fusarium.</title>
        <authorList>
            <person name="Ma L.J."/>
            <person name="van der Does H.C."/>
            <person name="Borkovich K.A."/>
            <person name="Coleman J.J."/>
            <person name="Daboussi M.J."/>
            <person name="Di Pietro A."/>
            <person name="Dufresne M."/>
            <person name="Freitag M."/>
            <person name="Grabherr M."/>
            <person name="Henrissat B."/>
            <person name="Houterman P.M."/>
            <person name="Kang S."/>
            <person name="Shim W.B."/>
            <person name="Woloshuk C."/>
            <person name="Xie X."/>
            <person name="Xu J.R."/>
            <person name="Antoniw J."/>
            <person name="Baker S.E."/>
            <person name="Bluhm B.H."/>
            <person name="Breakspear A."/>
            <person name="Brown D.W."/>
            <person name="Butchko R.A."/>
            <person name="Chapman S."/>
            <person name="Coulson R."/>
            <person name="Coutinho P.M."/>
            <person name="Danchin E.G."/>
            <person name="Diener A."/>
            <person name="Gale L.R."/>
            <person name="Gardiner D.M."/>
            <person name="Goff S."/>
            <person name="Hammond-Kosack K.E."/>
            <person name="Hilburn K."/>
            <person name="Hua-Van A."/>
            <person name="Jonkers W."/>
            <person name="Kazan K."/>
            <person name="Kodira C.D."/>
            <person name="Koehrsen M."/>
            <person name="Kumar L."/>
            <person name="Lee Y.H."/>
            <person name="Li L."/>
            <person name="Manners J.M."/>
            <person name="Miranda-Saavedra D."/>
            <person name="Mukherjee M."/>
            <person name="Park G."/>
            <person name="Park J."/>
            <person name="Park S.Y."/>
            <person name="Proctor R.H."/>
            <person name="Regev A."/>
            <person name="Ruiz-Roldan M.C."/>
            <person name="Sain D."/>
            <person name="Sakthikumar S."/>
            <person name="Sykes S."/>
            <person name="Schwartz D.C."/>
            <person name="Turgeon B.G."/>
            <person name="Wapinski I."/>
            <person name="Yoder O."/>
            <person name="Young S."/>
            <person name="Zeng Q."/>
            <person name="Zhou S."/>
            <person name="Galagan J."/>
            <person name="Cuomo C.A."/>
            <person name="Kistler H.C."/>
            <person name="Rep M."/>
        </authorList>
    </citation>
    <scope>NUCLEOTIDE SEQUENCE [LARGE SCALE GENOMIC DNA]</scope>
    <source>
        <strain evidence="2">4287</strain>
    </source>
</reference>
<dbReference type="GeneID" id="28963333"/>
<dbReference type="OrthoDB" id="5198631at2759"/>
<dbReference type="KEGG" id="fox:FOXG_22627"/>
<name>A0A0J9WB17_FUSO4</name>
<feature type="signal peptide" evidence="1">
    <location>
        <begin position="1"/>
        <end position="25"/>
    </location>
</feature>
<proteinExistence type="predicted"/>
<evidence type="ECO:0000313" key="3">
    <source>
        <dbReference type="Proteomes" id="UP000009097"/>
    </source>
</evidence>
<organism evidence="2 3">
    <name type="scientific">Fusarium oxysporum f. sp. lycopersici (strain 4287 / CBS 123668 / FGSC 9935 / NRRL 34936)</name>
    <name type="common">Fusarium vascular wilt of tomato</name>
    <dbReference type="NCBI Taxonomy" id="426428"/>
    <lineage>
        <taxon>Eukaryota</taxon>
        <taxon>Fungi</taxon>
        <taxon>Dikarya</taxon>
        <taxon>Ascomycota</taxon>
        <taxon>Pezizomycotina</taxon>
        <taxon>Sordariomycetes</taxon>
        <taxon>Hypocreomycetidae</taxon>
        <taxon>Hypocreales</taxon>
        <taxon>Nectriaceae</taxon>
        <taxon>Fusarium</taxon>
        <taxon>Fusarium oxysporum species complex</taxon>
    </lineage>
</organism>
<sequence>MRLQFLFFLPAVLAWWNCELPSGTGDNGRCVDGTTGNWDACSASNPCRVQGNGCSPQGSRIANCS</sequence>
<keyword evidence="1" id="KW-0732">Signal</keyword>
<feature type="chain" id="PRO_5005325167" evidence="1">
    <location>
        <begin position="26"/>
        <end position="65"/>
    </location>
</feature>
<dbReference type="Proteomes" id="UP000009097">
    <property type="component" value="Unassembled WGS sequence"/>
</dbReference>
<evidence type="ECO:0000256" key="1">
    <source>
        <dbReference type="SAM" id="SignalP"/>
    </source>
</evidence>
<dbReference type="EMBL" id="DS231734">
    <property type="protein sequence ID" value="KNB19681.1"/>
    <property type="molecule type" value="Genomic_DNA"/>
</dbReference>
<evidence type="ECO:0000313" key="2">
    <source>
        <dbReference type="EMBL" id="KNB19681.1"/>
    </source>
</evidence>
<accession>A0A0J9WB17</accession>